<organism evidence="2 3">
    <name type="scientific">Portunus trituberculatus</name>
    <name type="common">Swimming crab</name>
    <name type="synonym">Neptunus trituberculatus</name>
    <dbReference type="NCBI Taxonomy" id="210409"/>
    <lineage>
        <taxon>Eukaryota</taxon>
        <taxon>Metazoa</taxon>
        <taxon>Ecdysozoa</taxon>
        <taxon>Arthropoda</taxon>
        <taxon>Crustacea</taxon>
        <taxon>Multicrustacea</taxon>
        <taxon>Malacostraca</taxon>
        <taxon>Eumalacostraca</taxon>
        <taxon>Eucarida</taxon>
        <taxon>Decapoda</taxon>
        <taxon>Pleocyemata</taxon>
        <taxon>Brachyura</taxon>
        <taxon>Eubrachyura</taxon>
        <taxon>Portunoidea</taxon>
        <taxon>Portunidae</taxon>
        <taxon>Portuninae</taxon>
        <taxon>Portunus</taxon>
    </lineage>
</organism>
<dbReference type="Proteomes" id="UP000324222">
    <property type="component" value="Unassembled WGS sequence"/>
</dbReference>
<dbReference type="EMBL" id="VSRR010072617">
    <property type="protein sequence ID" value="MPC86828.1"/>
    <property type="molecule type" value="Genomic_DNA"/>
</dbReference>
<proteinExistence type="predicted"/>
<dbReference type="AlphaFoldDB" id="A0A5B7J1R3"/>
<comment type="caution">
    <text evidence="2">The sequence shown here is derived from an EMBL/GenBank/DDBJ whole genome shotgun (WGS) entry which is preliminary data.</text>
</comment>
<protein>
    <submittedName>
        <fullName evidence="2">Uncharacterized protein</fullName>
    </submittedName>
</protein>
<gene>
    <name evidence="2" type="ORF">E2C01_081665</name>
</gene>
<keyword evidence="3" id="KW-1185">Reference proteome</keyword>
<evidence type="ECO:0000256" key="1">
    <source>
        <dbReference type="SAM" id="MobiDB-lite"/>
    </source>
</evidence>
<reference evidence="2 3" key="1">
    <citation type="submission" date="2019-05" db="EMBL/GenBank/DDBJ databases">
        <title>Another draft genome of Portunus trituberculatus and its Hox gene families provides insights of decapod evolution.</title>
        <authorList>
            <person name="Jeong J.-H."/>
            <person name="Song I."/>
            <person name="Kim S."/>
            <person name="Choi T."/>
            <person name="Kim D."/>
            <person name="Ryu S."/>
            <person name="Kim W."/>
        </authorList>
    </citation>
    <scope>NUCLEOTIDE SEQUENCE [LARGE SCALE GENOMIC DNA]</scope>
    <source>
        <tissue evidence="2">Muscle</tissue>
    </source>
</reference>
<feature type="region of interest" description="Disordered" evidence="1">
    <location>
        <begin position="1"/>
        <end position="30"/>
    </location>
</feature>
<feature type="compositionally biased region" description="Polar residues" evidence="1">
    <location>
        <begin position="58"/>
        <end position="67"/>
    </location>
</feature>
<accession>A0A5B7J1R3</accession>
<feature type="region of interest" description="Disordered" evidence="1">
    <location>
        <begin position="46"/>
        <end position="67"/>
    </location>
</feature>
<name>A0A5B7J1R3_PORTR</name>
<sequence>MESATAVPGPKGSHYSRKLGGLEPTKRNYETHPSLSELFFILLPRGPEADPRKEEANPCTTEKSAHC</sequence>
<evidence type="ECO:0000313" key="3">
    <source>
        <dbReference type="Proteomes" id="UP000324222"/>
    </source>
</evidence>
<evidence type="ECO:0000313" key="2">
    <source>
        <dbReference type="EMBL" id="MPC86828.1"/>
    </source>
</evidence>
<feature type="compositionally biased region" description="Basic and acidic residues" evidence="1">
    <location>
        <begin position="47"/>
        <end position="56"/>
    </location>
</feature>